<gene>
    <name evidence="1" type="primary">htd2</name>
    <name evidence="1" type="ORF">CFIMG_001825RA</name>
</gene>
<reference evidence="1 2" key="2">
    <citation type="journal article" date="2013" name="IMA Fungus">
        <title>IMA Genome-F 1: Ceratocystis fimbriata: Draft nuclear genome sequence for the plant pathogen, Ceratocystis fimbriata.</title>
        <authorList>
            <person name="Wilken P.M."/>
            <person name="Steenkamp E.T."/>
            <person name="Wingfield M.J."/>
            <person name="de Beer Z.W."/>
            <person name="Wingfield B.D."/>
        </authorList>
    </citation>
    <scope>NUCLEOTIDE SEQUENCE [LARGE SCALE GENOMIC DNA]</scope>
    <source>
        <strain evidence="1 2">CBS 114723</strain>
    </source>
</reference>
<dbReference type="InterPro" id="IPR052741">
    <property type="entry name" value="Mitochondrial_HTD2"/>
</dbReference>
<dbReference type="SUPFAM" id="SSF54637">
    <property type="entry name" value="Thioesterase/thiol ester dehydrase-isomerase"/>
    <property type="match status" value="1"/>
</dbReference>
<dbReference type="Proteomes" id="UP000222788">
    <property type="component" value="Unassembled WGS sequence"/>
</dbReference>
<sequence>MQTLRASLALRCLSLSRPLCSQRWASSWSAADLQTIKTKLVSQPPKIIDDFLTPTQSHLLSLSLTGASRSLEPCARPSPYASASFAQPLPYGAHLVHFPIRATPQELYPDGTDADHLPHELLPKRMWEGGEVQYSPTWRRQLIMDGRRAVCVETIGDVRLARNSQYMLVDVWRSYTAVDGCRGAVDVQKALDNAAVRERRTLVFMPKDTDIAAVRRRPVKCPWTPQYTQVFTPSDLTLFNFSALTYNAHRIHYTSGYDGFSRPVVHGPLTQALMLHVLNSWLPDINIESLKYSNVAPLFAGDQLSVCLARRDGAVRLWITGPDGGMAVKGTAIEAGSE</sequence>
<dbReference type="GO" id="GO:0005739">
    <property type="term" value="C:mitochondrion"/>
    <property type="evidence" value="ECO:0007669"/>
    <property type="project" value="TreeGrafter"/>
</dbReference>
<comment type="caution">
    <text evidence="1">The sequence shown here is derived from an EMBL/GenBank/DDBJ whole genome shotgun (WGS) entry which is preliminary data.</text>
</comment>
<dbReference type="STRING" id="1035309.A0A2C5X6V5"/>
<protein>
    <submittedName>
        <fullName evidence="1">Hydroxyacyl-thioester dehydratase type 2, mitochondrial</fullName>
    </submittedName>
</protein>
<dbReference type="PANTHER" id="PTHR28152">
    <property type="entry name" value="HYDROXYACYL-THIOESTER DEHYDRATASE TYPE 2, MITOCHONDRIAL"/>
    <property type="match status" value="1"/>
</dbReference>
<name>A0A2C5X6V5_9PEZI</name>
<dbReference type="InterPro" id="IPR029069">
    <property type="entry name" value="HotDog_dom_sf"/>
</dbReference>
<dbReference type="GO" id="GO:0019171">
    <property type="term" value="F:(3R)-hydroxyacyl-[acyl-carrier-protein] dehydratase activity"/>
    <property type="evidence" value="ECO:0007669"/>
    <property type="project" value="TreeGrafter"/>
</dbReference>
<accession>A0A2C5X6V5</accession>
<proteinExistence type="predicted"/>
<organism evidence="1 2">
    <name type="scientific">Ceratocystis fimbriata CBS 114723</name>
    <dbReference type="NCBI Taxonomy" id="1035309"/>
    <lineage>
        <taxon>Eukaryota</taxon>
        <taxon>Fungi</taxon>
        <taxon>Dikarya</taxon>
        <taxon>Ascomycota</taxon>
        <taxon>Pezizomycotina</taxon>
        <taxon>Sordariomycetes</taxon>
        <taxon>Hypocreomycetidae</taxon>
        <taxon>Microascales</taxon>
        <taxon>Ceratocystidaceae</taxon>
        <taxon>Ceratocystis</taxon>
    </lineage>
</organism>
<reference evidence="1 2" key="1">
    <citation type="journal article" date="2013" name="Fungal Biol.">
        <title>Analysis of microsatellite markers in the genome of the plant pathogen Ceratocystis fimbriata.</title>
        <authorList>
            <person name="Simpson M.C."/>
            <person name="Wilken P.M."/>
            <person name="Coetzee M.P."/>
            <person name="Wingfield M.J."/>
            <person name="Wingfield B.D."/>
        </authorList>
    </citation>
    <scope>NUCLEOTIDE SEQUENCE [LARGE SCALE GENOMIC DNA]</scope>
    <source>
        <strain evidence="1 2">CBS 114723</strain>
    </source>
</reference>
<evidence type="ECO:0000313" key="1">
    <source>
        <dbReference type="EMBL" id="PHH53540.1"/>
    </source>
</evidence>
<dbReference type="EMBL" id="APWK03000042">
    <property type="protein sequence ID" value="PHH53540.1"/>
    <property type="molecule type" value="Genomic_DNA"/>
</dbReference>
<dbReference type="AlphaFoldDB" id="A0A2C5X6V5"/>
<dbReference type="PANTHER" id="PTHR28152:SF1">
    <property type="entry name" value="HYDROXYACYL-THIOESTER DEHYDRATASE TYPE 2, MITOCHONDRIAL"/>
    <property type="match status" value="1"/>
</dbReference>
<dbReference type="OrthoDB" id="3257538at2759"/>
<dbReference type="Gene3D" id="3.10.129.10">
    <property type="entry name" value="Hotdog Thioesterase"/>
    <property type="match status" value="1"/>
</dbReference>
<evidence type="ECO:0000313" key="2">
    <source>
        <dbReference type="Proteomes" id="UP000222788"/>
    </source>
</evidence>
<keyword evidence="2" id="KW-1185">Reference proteome</keyword>